<reference evidence="2" key="1">
    <citation type="submission" date="2020-07" db="EMBL/GenBank/DDBJ databases">
        <authorList>
            <person name="Lin J."/>
        </authorList>
    </citation>
    <scope>NUCLEOTIDE SEQUENCE</scope>
</reference>
<protein>
    <submittedName>
        <fullName evidence="2">Uncharacterized protein</fullName>
    </submittedName>
</protein>
<accession>A0A6V7QE23</accession>
<evidence type="ECO:0000256" key="1">
    <source>
        <dbReference type="SAM" id="MobiDB-lite"/>
    </source>
</evidence>
<dbReference type="AlphaFoldDB" id="A0A6V7QE23"/>
<feature type="region of interest" description="Disordered" evidence="1">
    <location>
        <begin position="1"/>
        <end position="25"/>
    </location>
</feature>
<dbReference type="EMBL" id="LR862135">
    <property type="protein sequence ID" value="CAD1841221.1"/>
    <property type="molecule type" value="Genomic_DNA"/>
</dbReference>
<evidence type="ECO:0000313" key="2">
    <source>
        <dbReference type="EMBL" id="CAD1841221.1"/>
    </source>
</evidence>
<gene>
    <name evidence="2" type="ORF">CB5_LOCUS24432</name>
</gene>
<name>A0A6V7QE23_ANACO</name>
<organism evidence="2">
    <name type="scientific">Ananas comosus var. bracteatus</name>
    <name type="common">red pineapple</name>
    <dbReference type="NCBI Taxonomy" id="296719"/>
    <lineage>
        <taxon>Eukaryota</taxon>
        <taxon>Viridiplantae</taxon>
        <taxon>Streptophyta</taxon>
        <taxon>Embryophyta</taxon>
        <taxon>Tracheophyta</taxon>
        <taxon>Spermatophyta</taxon>
        <taxon>Magnoliopsida</taxon>
        <taxon>Liliopsida</taxon>
        <taxon>Poales</taxon>
        <taxon>Bromeliaceae</taxon>
        <taxon>Bromelioideae</taxon>
        <taxon>Ananas</taxon>
    </lineage>
</organism>
<proteinExistence type="predicted"/>
<sequence length="127" mass="14305">MAEELQVAPQEGDNHTRSDKGQAPANMFQTDPILHRITTKITAPVNVQLRNLTFAPMGPVHLLWSGCHMAYSGTSTSGHKPRILSTCSLRPHYPFLLVSLPPFLYNSIPPFHYFYHFTISLFVLDIV</sequence>